<keyword evidence="3" id="KW-0812">Transmembrane</keyword>
<dbReference type="RefSeq" id="WP_200267741.1">
    <property type="nucleotide sequence ID" value="NZ_JAENHN010000025.1"/>
</dbReference>
<feature type="transmembrane region" description="Helical" evidence="3">
    <location>
        <begin position="9"/>
        <end position="29"/>
    </location>
</feature>
<keyword evidence="3" id="KW-1133">Transmembrane helix</keyword>
<feature type="compositionally biased region" description="Polar residues" evidence="2">
    <location>
        <begin position="140"/>
        <end position="153"/>
    </location>
</feature>
<protein>
    <recommendedName>
        <fullName evidence="6">Pilus assembly protein PilO</fullName>
    </recommendedName>
</protein>
<evidence type="ECO:0000256" key="1">
    <source>
        <dbReference type="SAM" id="Coils"/>
    </source>
</evidence>
<evidence type="ECO:0008006" key="6">
    <source>
        <dbReference type="Google" id="ProtNLM"/>
    </source>
</evidence>
<evidence type="ECO:0000256" key="2">
    <source>
        <dbReference type="SAM" id="MobiDB-lite"/>
    </source>
</evidence>
<dbReference type="Gene3D" id="3.30.70.60">
    <property type="match status" value="1"/>
</dbReference>
<comment type="caution">
    <text evidence="4">The sequence shown here is derived from an EMBL/GenBank/DDBJ whole genome shotgun (WGS) entry which is preliminary data.</text>
</comment>
<keyword evidence="1" id="KW-0175">Coiled coil</keyword>
<feature type="coiled-coil region" evidence="1">
    <location>
        <begin position="28"/>
        <end position="62"/>
    </location>
</feature>
<proteinExistence type="predicted"/>
<dbReference type="Proteomes" id="UP000596739">
    <property type="component" value="Unassembled WGS sequence"/>
</dbReference>
<dbReference type="InterPro" id="IPR014717">
    <property type="entry name" value="Transl_elong_EF1B/ribsomal_bS6"/>
</dbReference>
<evidence type="ECO:0000313" key="5">
    <source>
        <dbReference type="Proteomes" id="UP000596739"/>
    </source>
</evidence>
<feature type="compositionally biased region" description="Low complexity" evidence="2">
    <location>
        <begin position="154"/>
        <end position="168"/>
    </location>
</feature>
<feature type="region of interest" description="Disordered" evidence="2">
    <location>
        <begin position="135"/>
        <end position="168"/>
    </location>
</feature>
<accession>A0ABS1EMH1</accession>
<dbReference type="EMBL" id="JAENHN010000025">
    <property type="protein sequence ID" value="MBK1810493.1"/>
    <property type="molecule type" value="Genomic_DNA"/>
</dbReference>
<evidence type="ECO:0000313" key="4">
    <source>
        <dbReference type="EMBL" id="MBK1810493.1"/>
    </source>
</evidence>
<organism evidence="4 5">
    <name type="scientific">Clostridium yunnanense</name>
    <dbReference type="NCBI Taxonomy" id="2800325"/>
    <lineage>
        <taxon>Bacteria</taxon>
        <taxon>Bacillati</taxon>
        <taxon>Bacillota</taxon>
        <taxon>Clostridia</taxon>
        <taxon>Eubacteriales</taxon>
        <taxon>Clostridiaceae</taxon>
        <taxon>Clostridium</taxon>
    </lineage>
</organism>
<evidence type="ECO:0000256" key="3">
    <source>
        <dbReference type="SAM" id="Phobius"/>
    </source>
</evidence>
<reference evidence="5" key="1">
    <citation type="submission" date="2021-01" db="EMBL/GenBank/DDBJ databases">
        <title>Genome public.</title>
        <authorList>
            <person name="Liu C."/>
            <person name="Sun Q."/>
        </authorList>
    </citation>
    <scope>NUCLEOTIDE SEQUENCE [LARGE SCALE GENOMIC DNA]</scope>
    <source>
        <strain evidence="5">YIM B02505</strain>
    </source>
</reference>
<name>A0ABS1EMH1_9CLOT</name>
<gene>
    <name evidence="4" type="ORF">JHL18_07580</name>
</gene>
<sequence length="408" mass="45685">MKISSREKALLGVLATVLVVVLYYQFIYIKQLDKLNKLNTEKQQLKAQYDVLMDTVNQLDGKKSDLKILNSKIYDKSSGLYPSIIQEKLIVEIDDLMKKSNVKGNLSFGNEDTKAISDGNKVKDKKTENSLKTYVDQYNGEKSSTKANDSGTTANSNSQANSQPQQANALNVNQMKITLNYRGSYDNLRSLISNIEQNPKKIVLSNVTMSYSGNQQVSGSLNLNYYSVPKIGKADEEYFKWTINNDYGKKNPFDSSGIVENNNSKNAKYDFLLSSRPIKSDLATVSLRYGSDNKLETSVYADNASNENVEITLTQKDGKYYYKYKTSKQSYPKDYSSLGVKFTPLSDDIVLDILSNIRLDSKDTSGVNLKVINNTDKNVYVDIRGDDAVRPRVSVSSQGKTVSVNNIK</sequence>
<keyword evidence="3" id="KW-0472">Membrane</keyword>
<keyword evidence="5" id="KW-1185">Reference proteome</keyword>